<feature type="transmembrane region" description="Helical" evidence="12">
    <location>
        <begin position="233"/>
        <end position="254"/>
    </location>
</feature>
<keyword evidence="2" id="KW-0813">Transport</keyword>
<dbReference type="FunFam" id="3.40.50.720:FF:000797">
    <property type="entry name" value="Uncharacterized protein"/>
    <property type="match status" value="1"/>
</dbReference>
<keyword evidence="9 12" id="KW-0472">Membrane</keyword>
<evidence type="ECO:0000256" key="12">
    <source>
        <dbReference type="SAM" id="Phobius"/>
    </source>
</evidence>
<evidence type="ECO:0000256" key="4">
    <source>
        <dbReference type="ARBA" id="ARBA00022692"/>
    </source>
</evidence>
<dbReference type="PRINTS" id="PR00169">
    <property type="entry name" value="KCHANNEL"/>
</dbReference>
<dbReference type="InterPro" id="IPR005821">
    <property type="entry name" value="Ion_trans_dom"/>
</dbReference>
<dbReference type="EMBL" id="GL984126">
    <property type="protein sequence ID" value="EGR29615.1"/>
    <property type="molecule type" value="Genomic_DNA"/>
</dbReference>
<keyword evidence="5" id="KW-0631">Potassium channel</keyword>
<dbReference type="GeneID" id="14905717"/>
<keyword evidence="10" id="KW-0407">Ion channel</keyword>
<dbReference type="AlphaFoldDB" id="G0QYU0"/>
<dbReference type="Gene3D" id="1.10.287.70">
    <property type="match status" value="1"/>
</dbReference>
<dbReference type="InterPro" id="IPR047871">
    <property type="entry name" value="K_chnl_Slo-like"/>
</dbReference>
<dbReference type="Pfam" id="PF00520">
    <property type="entry name" value="Ion_trans"/>
    <property type="match status" value="1"/>
</dbReference>
<keyword evidence="4 12" id="KW-0812">Transmembrane</keyword>
<feature type="transmembrane region" description="Helical" evidence="12">
    <location>
        <begin position="152"/>
        <end position="172"/>
    </location>
</feature>
<dbReference type="eggNOG" id="KOG1420">
    <property type="taxonomic scope" value="Eukaryota"/>
</dbReference>
<dbReference type="Pfam" id="PF03493">
    <property type="entry name" value="BK_channel_a"/>
    <property type="match status" value="1"/>
</dbReference>
<evidence type="ECO:0000256" key="9">
    <source>
        <dbReference type="ARBA" id="ARBA00023136"/>
    </source>
</evidence>
<evidence type="ECO:0000256" key="8">
    <source>
        <dbReference type="ARBA" id="ARBA00023065"/>
    </source>
</evidence>
<evidence type="ECO:0000256" key="1">
    <source>
        <dbReference type="ARBA" id="ARBA00004141"/>
    </source>
</evidence>
<evidence type="ECO:0000313" key="15">
    <source>
        <dbReference type="Proteomes" id="UP000008983"/>
    </source>
</evidence>
<gene>
    <name evidence="14" type="ORF">IMG5_152160</name>
</gene>
<dbReference type="RefSeq" id="XP_004030851.1">
    <property type="nucleotide sequence ID" value="XM_004030803.1"/>
</dbReference>
<evidence type="ECO:0000256" key="5">
    <source>
        <dbReference type="ARBA" id="ARBA00022826"/>
    </source>
</evidence>
<dbReference type="Gene3D" id="1.20.120.350">
    <property type="entry name" value="Voltage-gated potassium channels. Chain C"/>
    <property type="match status" value="1"/>
</dbReference>
<evidence type="ECO:0000256" key="2">
    <source>
        <dbReference type="ARBA" id="ARBA00022448"/>
    </source>
</evidence>
<dbReference type="Gene3D" id="3.40.50.720">
    <property type="entry name" value="NAD(P)-binding Rossmann-like Domain"/>
    <property type="match status" value="2"/>
</dbReference>
<evidence type="ECO:0000256" key="6">
    <source>
        <dbReference type="ARBA" id="ARBA00022958"/>
    </source>
</evidence>
<feature type="domain" description="RCK N-terminal" evidence="13">
    <location>
        <begin position="707"/>
        <end position="843"/>
    </location>
</feature>
<dbReference type="GO" id="GO:0005267">
    <property type="term" value="F:potassium channel activity"/>
    <property type="evidence" value="ECO:0007669"/>
    <property type="project" value="UniProtKB-KW"/>
</dbReference>
<dbReference type="InterPro" id="IPR036291">
    <property type="entry name" value="NAD(P)-bd_dom_sf"/>
</dbReference>
<dbReference type="InterPro" id="IPR003148">
    <property type="entry name" value="RCK_N"/>
</dbReference>
<name>G0QYU0_ICHMU</name>
<protein>
    <recommendedName>
        <fullName evidence="11">BK channel</fullName>
    </recommendedName>
</protein>
<organism evidence="14 15">
    <name type="scientific">Ichthyophthirius multifiliis</name>
    <name type="common">White spot disease agent</name>
    <name type="synonym">Ich</name>
    <dbReference type="NCBI Taxonomy" id="5932"/>
    <lineage>
        <taxon>Eukaryota</taxon>
        <taxon>Sar</taxon>
        <taxon>Alveolata</taxon>
        <taxon>Ciliophora</taxon>
        <taxon>Intramacronucleata</taxon>
        <taxon>Oligohymenophorea</taxon>
        <taxon>Hymenostomatida</taxon>
        <taxon>Ophryoglenina</taxon>
        <taxon>Ichthyophthirius</taxon>
    </lineage>
</organism>
<dbReference type="Pfam" id="PF22614">
    <property type="entry name" value="Slo-like_RCK"/>
    <property type="match status" value="2"/>
</dbReference>
<feature type="transmembrane region" description="Helical" evidence="12">
    <location>
        <begin position="311"/>
        <end position="328"/>
    </location>
</feature>
<dbReference type="PANTHER" id="PTHR10027">
    <property type="entry name" value="CALCIUM-ACTIVATED POTASSIUM CHANNEL ALPHA CHAIN"/>
    <property type="match status" value="1"/>
</dbReference>
<dbReference type="InParanoid" id="G0QYU0"/>
<sequence>MDKKRSELKSLSHPFPLKLQKNIRRKNQFKQNQLQKNQQQQNQKGGIQKLYISSIFKQNYYKFYKDNVQNDDLDFIKILKFRIRVEQLLNSKYGGYIELISSLLSLFSSVLYIISTYLDEISWMNQIDVVVMILFGFEYLLKFYVSQHRIHYLFEIWSMIDLACIIPVFFIFTQSTSDQSFQTFLNITRIFRLLRVVRYIQKNYKAGDSEFKGVYKQIKIKQIYYNYIKKRQIYIIFLTILSVVIITAGTLLSFEAPNRLEQIKRNNNFNPLIQKCSTQRINKATFHEMIYFVVVSISTVGYGDVVPYTELGRVTVMFLIIIIIIIIPQQTNELIRLIGLQSVYARTIYKPNSDVPHILICGHVDVSALRFFCNELFHEDHGNQDKNAIILQTSVPNNEMELFLHNQQFEHNLTYLQGNPSQERDLKRAAATKAKACVILINKYSNDSMNSDNRNILMGLAIKKIVNHITRGESNINLCLQLIKPESKIHYLSALNQKSNDQLIVIEEIKMNLLAKSCFCPGIISLIGNLIQSAGKAEIKEMKKDWIQEYIDGTGHEIYRTTLSTAFSSWTLSAIAAKIYKEFQGILFAIEIDIDGQTIIRLNPGSFIVKNTPESNVYVYIICQDKTVADKVSNYSMSTEDVLEFNQKKITHQKKDKAENQSDQKDDLFQFPKQNMFQDFEMIEKDYVLLNEPVSLMQATEYSTNVKNHIVLCGSHPSIYYFILPLRAKYLKEFQHIVILSDHKPTKIWDSISRFPKIIYIHGSPLVKQDLINANIGQADKAVILGQEMASDSNKNQTLDEMLDAESIFIYKAIQKINNKVQIMIELVYPSNIEFLLPKDVSYGKNFKSELTPLYSAGEVYISTIIDTLTCQTYYNPHILTILQQILTGGSISQEKLSNNNEILNLKQSNLWQISVPEDYQNKTFGELFEYLSQQRDLIALGLYRTSGAVDNIHPYTYTNPPENVNIYINIIYILNFYKVKTYFQRQSICIIIQYTQ</sequence>
<keyword evidence="8" id="KW-0406">Ion transport</keyword>
<evidence type="ECO:0000256" key="10">
    <source>
        <dbReference type="ARBA" id="ARBA00023303"/>
    </source>
</evidence>
<dbReference type="PANTHER" id="PTHR10027:SF10">
    <property type="entry name" value="SLOWPOKE 2, ISOFORM D"/>
    <property type="match status" value="1"/>
</dbReference>
<dbReference type="STRING" id="857967.G0QYU0"/>
<feature type="transmembrane region" description="Helical" evidence="12">
    <location>
        <begin position="93"/>
        <end position="115"/>
    </location>
</feature>
<dbReference type="GO" id="GO:0016020">
    <property type="term" value="C:membrane"/>
    <property type="evidence" value="ECO:0007669"/>
    <property type="project" value="UniProtKB-SubCell"/>
</dbReference>
<evidence type="ECO:0000313" key="14">
    <source>
        <dbReference type="EMBL" id="EGR29615.1"/>
    </source>
</evidence>
<keyword evidence="6" id="KW-0630">Potassium</keyword>
<keyword evidence="15" id="KW-1185">Reference proteome</keyword>
<evidence type="ECO:0000256" key="3">
    <source>
        <dbReference type="ARBA" id="ARBA00022538"/>
    </source>
</evidence>
<dbReference type="InterPro" id="IPR003929">
    <property type="entry name" value="K_chnl_BK_asu"/>
</dbReference>
<dbReference type="SUPFAM" id="SSF51735">
    <property type="entry name" value="NAD(P)-binding Rossmann-fold domains"/>
    <property type="match status" value="1"/>
</dbReference>
<dbReference type="SUPFAM" id="SSF81324">
    <property type="entry name" value="Voltage-gated potassium channels"/>
    <property type="match status" value="1"/>
</dbReference>
<dbReference type="Proteomes" id="UP000008983">
    <property type="component" value="Unassembled WGS sequence"/>
</dbReference>
<dbReference type="OrthoDB" id="10035564at2759"/>
<comment type="subcellular location">
    <subcellularLocation>
        <location evidence="1">Membrane</location>
        <topology evidence="1">Multi-pass membrane protein</topology>
    </subcellularLocation>
</comment>
<keyword evidence="7 12" id="KW-1133">Transmembrane helix</keyword>
<evidence type="ECO:0000256" key="7">
    <source>
        <dbReference type="ARBA" id="ARBA00022989"/>
    </source>
</evidence>
<evidence type="ECO:0000256" key="11">
    <source>
        <dbReference type="ARBA" id="ARBA00029579"/>
    </source>
</evidence>
<keyword evidence="3" id="KW-0633">Potassium transport</keyword>
<dbReference type="PROSITE" id="PS51201">
    <property type="entry name" value="RCK_N"/>
    <property type="match status" value="1"/>
</dbReference>
<dbReference type="InterPro" id="IPR027359">
    <property type="entry name" value="Volt_channel_dom_sf"/>
</dbReference>
<reference evidence="14 15" key="1">
    <citation type="submission" date="2011-07" db="EMBL/GenBank/DDBJ databases">
        <authorList>
            <person name="Coyne R."/>
            <person name="Brami D."/>
            <person name="Johnson J."/>
            <person name="Hostetler J."/>
            <person name="Hannick L."/>
            <person name="Clark T."/>
            <person name="Cassidy-Hanley D."/>
            <person name="Inman J."/>
        </authorList>
    </citation>
    <scope>NUCLEOTIDE SEQUENCE [LARGE SCALE GENOMIC DNA]</scope>
    <source>
        <strain evidence="14 15">G5</strain>
    </source>
</reference>
<evidence type="ECO:0000259" key="13">
    <source>
        <dbReference type="PROSITE" id="PS51201"/>
    </source>
</evidence>
<dbReference type="OMA" id="YWCKQCH"/>
<proteinExistence type="predicted"/>
<feature type="transmembrane region" description="Helical" evidence="12">
    <location>
        <begin position="121"/>
        <end position="140"/>
    </location>
</feature>
<accession>G0QYU0</accession>